<proteinExistence type="predicted"/>
<evidence type="ECO:0000313" key="2">
    <source>
        <dbReference type="Proteomes" id="UP001338125"/>
    </source>
</evidence>
<keyword evidence="2" id="KW-1185">Reference proteome</keyword>
<evidence type="ECO:0000313" key="1">
    <source>
        <dbReference type="EMBL" id="KAK5989789.1"/>
    </source>
</evidence>
<protein>
    <submittedName>
        <fullName evidence="1">Uncharacterized protein</fullName>
    </submittedName>
</protein>
<organism evidence="1 2">
    <name type="scientific">Cladobotryum mycophilum</name>
    <dbReference type="NCBI Taxonomy" id="491253"/>
    <lineage>
        <taxon>Eukaryota</taxon>
        <taxon>Fungi</taxon>
        <taxon>Dikarya</taxon>
        <taxon>Ascomycota</taxon>
        <taxon>Pezizomycotina</taxon>
        <taxon>Sordariomycetes</taxon>
        <taxon>Hypocreomycetidae</taxon>
        <taxon>Hypocreales</taxon>
        <taxon>Hypocreaceae</taxon>
        <taxon>Cladobotryum</taxon>
    </lineage>
</organism>
<comment type="caution">
    <text evidence="1">The sequence shown here is derived from an EMBL/GenBank/DDBJ whole genome shotgun (WGS) entry which is preliminary data.</text>
</comment>
<name>A0ABR0SCA3_9HYPO</name>
<accession>A0ABR0SCA3</accession>
<dbReference type="Proteomes" id="UP001338125">
    <property type="component" value="Unassembled WGS sequence"/>
</dbReference>
<dbReference type="EMBL" id="JAVFKD010000014">
    <property type="protein sequence ID" value="KAK5989789.1"/>
    <property type="molecule type" value="Genomic_DNA"/>
</dbReference>
<gene>
    <name evidence="1" type="ORF">PT974_08050</name>
</gene>
<sequence length="631" mass="71597">MPAEEIRLINQTGDDVDESFVRLSRERPELVLNTLEQLWQSEGSLVRDSPILQDKLRQISVLCHSGITRPLWEAYMPFHHLTKKCEEFMTSDEAFPFLDFGRQISEDELNGRWSFLWRELGVSKNDDLSFLFDVLTSIRDANPNGLPISRCRDLVRFYCELEAMCAESDEPASARDSCRSFFEDAGVITVLDFVGSDSHWAVPSQCLWDAPSFITTKLSLRHIYEDIFLCSKNTLGILSDFFHRTICVPSLSWEDLVVDLISLRESGCRDFGRLIKIYEHLDKIRSSSIEEKLRQTFEDEPLIFLTVNGQPLWMRRSQCLWSSPIDISERVSIQDHYSPLETLFVHVLGIERLNVGMVYHKLLGMGLKHPPLKELRDTLLVFNSLILESSELPDPQPLLRRRLFPVRNADGSTAVVSAETDFIIVDRQHLIAPFADRIRVLDLDVQGSLKLKPFLRWSGLDARYLSSCVTESTFVSGTVAGPISSPTRDIKKKAHALLRIAAAFNSPLYKRDHRKLSRLLQTAEMLETDGISTILNIIQDGKVISSRVMKGDVHFGEGSNDLPIYVPSESELQDICFAAVLPKKLAGWLMEDSSMKRDDVVVRIVAAVLHYDGAVLDAILDREGVGEIEDI</sequence>
<reference evidence="1 2" key="1">
    <citation type="submission" date="2024-01" db="EMBL/GenBank/DDBJ databases">
        <title>Complete genome of Cladobotryum mycophilum ATHUM6906.</title>
        <authorList>
            <person name="Christinaki A.C."/>
            <person name="Myridakis A.I."/>
            <person name="Kouvelis V.N."/>
        </authorList>
    </citation>
    <scope>NUCLEOTIDE SEQUENCE [LARGE SCALE GENOMIC DNA]</scope>
    <source>
        <strain evidence="1 2">ATHUM6906</strain>
    </source>
</reference>